<name>A0A9D9DU75_9FIRM</name>
<keyword evidence="1" id="KW-0812">Transmembrane</keyword>
<evidence type="ECO:0000313" key="2">
    <source>
        <dbReference type="EMBL" id="MBO8434222.1"/>
    </source>
</evidence>
<accession>A0A9D9DU75</accession>
<keyword evidence="1" id="KW-0472">Membrane</keyword>
<gene>
    <name evidence="2" type="ORF">IAC55_02715</name>
</gene>
<comment type="caution">
    <text evidence="2">The sequence shown here is derived from an EMBL/GenBank/DDBJ whole genome shotgun (WGS) entry which is preliminary data.</text>
</comment>
<evidence type="ECO:0000313" key="3">
    <source>
        <dbReference type="Proteomes" id="UP000823611"/>
    </source>
</evidence>
<proteinExistence type="predicted"/>
<sequence length="58" mass="6698">MYENNRKHYRVNQTTLKGTPQKGMYMTKKQQSDMFIMGLFLATLSLVVSVITAIRVSK</sequence>
<keyword evidence="1" id="KW-1133">Transmembrane helix</keyword>
<protein>
    <submittedName>
        <fullName evidence="2">Uncharacterized protein</fullName>
    </submittedName>
</protein>
<dbReference type="Proteomes" id="UP000823611">
    <property type="component" value="Unassembled WGS sequence"/>
</dbReference>
<organism evidence="2 3">
    <name type="scientific">Candidatus Fimicola merdigallinarum</name>
    <dbReference type="NCBI Taxonomy" id="2840819"/>
    <lineage>
        <taxon>Bacteria</taxon>
        <taxon>Bacillati</taxon>
        <taxon>Bacillota</taxon>
        <taxon>Clostridia</taxon>
        <taxon>Lachnospirales</taxon>
        <taxon>Lachnospiraceae</taxon>
        <taxon>Lachnospiraceae incertae sedis</taxon>
        <taxon>Candidatus Fimicola</taxon>
    </lineage>
</organism>
<feature type="transmembrane region" description="Helical" evidence="1">
    <location>
        <begin position="34"/>
        <end position="54"/>
    </location>
</feature>
<reference evidence="2" key="2">
    <citation type="journal article" date="2021" name="PeerJ">
        <title>Extensive microbial diversity within the chicken gut microbiome revealed by metagenomics and culture.</title>
        <authorList>
            <person name="Gilroy R."/>
            <person name="Ravi A."/>
            <person name="Getino M."/>
            <person name="Pursley I."/>
            <person name="Horton D.L."/>
            <person name="Alikhan N.F."/>
            <person name="Baker D."/>
            <person name="Gharbi K."/>
            <person name="Hall N."/>
            <person name="Watson M."/>
            <person name="Adriaenssens E.M."/>
            <person name="Foster-Nyarko E."/>
            <person name="Jarju S."/>
            <person name="Secka A."/>
            <person name="Antonio M."/>
            <person name="Oren A."/>
            <person name="Chaudhuri R.R."/>
            <person name="La Ragione R."/>
            <person name="Hildebrand F."/>
            <person name="Pallen M.J."/>
        </authorList>
    </citation>
    <scope>NUCLEOTIDE SEQUENCE</scope>
    <source>
        <strain evidence="2">F6-4510</strain>
    </source>
</reference>
<reference evidence="2" key="1">
    <citation type="submission" date="2020-10" db="EMBL/GenBank/DDBJ databases">
        <authorList>
            <person name="Gilroy R."/>
        </authorList>
    </citation>
    <scope>NUCLEOTIDE SEQUENCE</scope>
    <source>
        <strain evidence="2">F6-4510</strain>
    </source>
</reference>
<dbReference type="EMBL" id="JADIMX010000052">
    <property type="protein sequence ID" value="MBO8434222.1"/>
    <property type="molecule type" value="Genomic_DNA"/>
</dbReference>
<dbReference type="AlphaFoldDB" id="A0A9D9DU75"/>
<evidence type="ECO:0000256" key="1">
    <source>
        <dbReference type="SAM" id="Phobius"/>
    </source>
</evidence>